<reference evidence="1 2" key="1">
    <citation type="submission" date="2020-08" db="EMBL/GenBank/DDBJ databases">
        <authorList>
            <person name="Koutsovoulos G."/>
            <person name="Danchin GJ E."/>
        </authorList>
    </citation>
    <scope>NUCLEOTIDE SEQUENCE [LARGE SCALE GENOMIC DNA]</scope>
</reference>
<organism evidence="1 2">
    <name type="scientific">Meloidogyne enterolobii</name>
    <name type="common">Root-knot nematode worm</name>
    <name type="synonym">Meloidogyne mayaguensis</name>
    <dbReference type="NCBI Taxonomy" id="390850"/>
    <lineage>
        <taxon>Eukaryota</taxon>
        <taxon>Metazoa</taxon>
        <taxon>Ecdysozoa</taxon>
        <taxon>Nematoda</taxon>
        <taxon>Chromadorea</taxon>
        <taxon>Rhabditida</taxon>
        <taxon>Tylenchina</taxon>
        <taxon>Tylenchomorpha</taxon>
        <taxon>Tylenchoidea</taxon>
        <taxon>Meloidogynidae</taxon>
        <taxon>Meloidogyninae</taxon>
        <taxon>Meloidogyne</taxon>
    </lineage>
</organism>
<dbReference type="AlphaFoldDB" id="A0A6V7Y094"/>
<gene>
    <name evidence="1" type="ORF">MENT_LOCUS58820</name>
</gene>
<evidence type="ECO:0000313" key="2">
    <source>
        <dbReference type="Proteomes" id="UP000580250"/>
    </source>
</evidence>
<comment type="caution">
    <text evidence="1">The sequence shown here is derived from an EMBL/GenBank/DDBJ whole genome shotgun (WGS) entry which is preliminary data.</text>
</comment>
<dbReference type="Proteomes" id="UP000580250">
    <property type="component" value="Unassembled WGS sequence"/>
</dbReference>
<protein>
    <submittedName>
        <fullName evidence="1">Uncharacterized protein</fullName>
    </submittedName>
</protein>
<name>A0A6V7Y094_MELEN</name>
<sequence>MWKLKFSSDKILKFSKSRKSFCVKAKKTLKRTMKTENFEKIFKSNVLKQFEEYSFSKKYSMLKRINSKMKLLKISVLEKINAKMKKGKKQEKFGWKKRKIKGRFFHGVRSRLSLKDMITLIRASLKFRNFLKDKDRKRLDMKSKKNLQFVSVTKQVIQTSQMAMLFIENSRIPIKNRKFKTGLGDLVPHTLNRTTD</sequence>
<accession>A0A6V7Y094</accession>
<proteinExistence type="predicted"/>
<dbReference type="EMBL" id="CAJEWN010002726">
    <property type="protein sequence ID" value="CAD2205039.1"/>
    <property type="molecule type" value="Genomic_DNA"/>
</dbReference>
<evidence type="ECO:0000313" key="1">
    <source>
        <dbReference type="EMBL" id="CAD2205039.1"/>
    </source>
</evidence>